<organism evidence="3 4">
    <name type="scientific">Tropilaelaps mercedesae</name>
    <dbReference type="NCBI Taxonomy" id="418985"/>
    <lineage>
        <taxon>Eukaryota</taxon>
        <taxon>Metazoa</taxon>
        <taxon>Ecdysozoa</taxon>
        <taxon>Arthropoda</taxon>
        <taxon>Chelicerata</taxon>
        <taxon>Arachnida</taxon>
        <taxon>Acari</taxon>
        <taxon>Parasitiformes</taxon>
        <taxon>Mesostigmata</taxon>
        <taxon>Gamasina</taxon>
        <taxon>Dermanyssoidea</taxon>
        <taxon>Laelapidae</taxon>
        <taxon>Tropilaelaps</taxon>
    </lineage>
</organism>
<proteinExistence type="predicted"/>
<sequence length="41" mass="4546">MCFLFQLHVNAQSKIGSLENATHKPGGGNIKDKEDMRVDDT</sequence>
<dbReference type="InterPro" id="IPR001084">
    <property type="entry name" value="MAP_tubulin-bd_rpt"/>
</dbReference>
<evidence type="ECO:0000313" key="3">
    <source>
        <dbReference type="EMBL" id="OQR68343.1"/>
    </source>
</evidence>
<dbReference type="AlphaFoldDB" id="A0A1V9X4P5"/>
<evidence type="ECO:0000313" key="4">
    <source>
        <dbReference type="Proteomes" id="UP000192247"/>
    </source>
</evidence>
<reference evidence="3 4" key="1">
    <citation type="journal article" date="2017" name="Gigascience">
        <title>Draft genome of the honey bee ectoparasitic mite, Tropilaelaps mercedesae, is shaped by the parasitic life history.</title>
        <authorList>
            <person name="Dong X."/>
            <person name="Armstrong S.D."/>
            <person name="Xia D."/>
            <person name="Makepeace B.L."/>
            <person name="Darby A.C."/>
            <person name="Kadowaki T."/>
        </authorList>
    </citation>
    <scope>NUCLEOTIDE SEQUENCE [LARGE SCALE GENOMIC DNA]</scope>
    <source>
        <strain evidence="3">Wuxi-XJTLU</strain>
    </source>
</reference>
<protein>
    <recommendedName>
        <fullName evidence="1">Microtubule-associated protein</fullName>
    </recommendedName>
</protein>
<dbReference type="PROSITE" id="PS00229">
    <property type="entry name" value="TAU_MAP_1"/>
    <property type="match status" value="1"/>
</dbReference>
<comment type="caution">
    <text evidence="3">The sequence shown here is derived from an EMBL/GenBank/DDBJ whole genome shotgun (WGS) entry which is preliminary data.</text>
</comment>
<keyword evidence="4" id="KW-1185">Reference proteome</keyword>
<feature type="compositionally biased region" description="Basic and acidic residues" evidence="2">
    <location>
        <begin position="30"/>
        <end position="41"/>
    </location>
</feature>
<evidence type="ECO:0000256" key="1">
    <source>
        <dbReference type="RuleBase" id="RU000686"/>
    </source>
</evidence>
<dbReference type="OrthoDB" id="9378527at2759"/>
<name>A0A1V9X4P5_9ACAR</name>
<gene>
    <name evidence="3" type="ORF">BIW11_04577</name>
</gene>
<dbReference type="InParanoid" id="A0A1V9X4P5"/>
<dbReference type="Proteomes" id="UP000192247">
    <property type="component" value="Unassembled WGS sequence"/>
</dbReference>
<dbReference type="Pfam" id="PF00418">
    <property type="entry name" value="Tubulin-binding"/>
    <property type="match status" value="1"/>
</dbReference>
<evidence type="ECO:0000256" key="2">
    <source>
        <dbReference type="SAM" id="MobiDB-lite"/>
    </source>
</evidence>
<accession>A0A1V9X4P5</accession>
<feature type="region of interest" description="Disordered" evidence="2">
    <location>
        <begin position="16"/>
        <end position="41"/>
    </location>
</feature>
<dbReference type="PROSITE" id="PS51491">
    <property type="entry name" value="TAU_MAP_2"/>
    <property type="match status" value="1"/>
</dbReference>
<dbReference type="GO" id="GO:0005874">
    <property type="term" value="C:microtubule"/>
    <property type="evidence" value="ECO:0007669"/>
    <property type="project" value="UniProtKB-KW"/>
</dbReference>
<dbReference type="EMBL" id="MNPL01025189">
    <property type="protein sequence ID" value="OQR68343.1"/>
    <property type="molecule type" value="Genomic_DNA"/>
</dbReference>
<comment type="subcellular location">
    <subcellularLocation>
        <location evidence="1">Cytoplasm</location>
        <location evidence="1">Cytoskeleton</location>
    </subcellularLocation>
</comment>
<keyword evidence="1" id="KW-0963">Cytoplasm</keyword>
<keyword evidence="1" id="KW-0493">Microtubule</keyword>
<dbReference type="GO" id="GO:0015631">
    <property type="term" value="F:tubulin binding"/>
    <property type="evidence" value="ECO:0007669"/>
    <property type="project" value="InterPro"/>
</dbReference>
<keyword evidence="1" id="KW-0206">Cytoskeleton</keyword>